<evidence type="ECO:0000256" key="1">
    <source>
        <dbReference type="ARBA" id="ARBA00001933"/>
    </source>
</evidence>
<evidence type="ECO:0000256" key="3">
    <source>
        <dbReference type="PIRSR" id="PIRSR600183-50"/>
    </source>
</evidence>
<dbReference type="SUPFAM" id="SSF50621">
    <property type="entry name" value="Alanine racemase C-terminal domain-like"/>
    <property type="match status" value="1"/>
</dbReference>
<comment type="caution">
    <text evidence="5">The sequence shown here is derived from an EMBL/GenBank/DDBJ whole genome shotgun (WGS) entry which is preliminary data.</text>
</comment>
<evidence type="ECO:0000313" key="5">
    <source>
        <dbReference type="EMBL" id="EZP83862.1"/>
    </source>
</evidence>
<dbReference type="Gene3D" id="3.20.20.10">
    <property type="entry name" value="Alanine racemase"/>
    <property type="match status" value="1"/>
</dbReference>
<protein>
    <submittedName>
        <fullName evidence="5">Orn/DAP/Arg decarboxylase 2</fullName>
    </submittedName>
</protein>
<dbReference type="InterPro" id="IPR000183">
    <property type="entry name" value="Orn/DAP/Arg_de-COase"/>
</dbReference>
<evidence type="ECO:0000259" key="4">
    <source>
        <dbReference type="Pfam" id="PF02784"/>
    </source>
</evidence>
<dbReference type="PANTHER" id="PTHR43727">
    <property type="entry name" value="DIAMINOPIMELATE DECARBOXYLASE"/>
    <property type="match status" value="1"/>
</dbReference>
<dbReference type="Pfam" id="PF02784">
    <property type="entry name" value="Orn_Arg_deC_N"/>
    <property type="match status" value="1"/>
</dbReference>
<keyword evidence="2 3" id="KW-0663">Pyridoxal phosphate</keyword>
<dbReference type="SUPFAM" id="SSF51419">
    <property type="entry name" value="PLP-binding barrel"/>
    <property type="match status" value="1"/>
</dbReference>
<dbReference type="PRINTS" id="PR01179">
    <property type="entry name" value="ODADCRBXLASE"/>
</dbReference>
<feature type="domain" description="Orn/DAP/Arg decarboxylase 2 N-terminal" evidence="4">
    <location>
        <begin position="28"/>
        <end position="279"/>
    </location>
</feature>
<feature type="modified residue" description="N6-(pyridoxal phosphate)lysine" evidence="3">
    <location>
        <position position="51"/>
    </location>
</feature>
<dbReference type="InterPro" id="IPR009006">
    <property type="entry name" value="Ala_racemase/Decarboxylase_C"/>
</dbReference>
<dbReference type="InterPro" id="IPR022644">
    <property type="entry name" value="De-COase2_N"/>
</dbReference>
<dbReference type="PATRIC" id="fig|158500.4.peg.1081"/>
<dbReference type="PANTHER" id="PTHR43727:SF2">
    <property type="entry name" value="GROUP IV DECARBOXYLASE"/>
    <property type="match status" value="1"/>
</dbReference>
<dbReference type="AlphaFoldDB" id="A0A031K5L2"/>
<dbReference type="GO" id="GO:0008836">
    <property type="term" value="F:diaminopimelate decarboxylase activity"/>
    <property type="evidence" value="ECO:0007669"/>
    <property type="project" value="TreeGrafter"/>
</dbReference>
<reference evidence="5 6" key="1">
    <citation type="submission" date="2014-03" db="EMBL/GenBank/DDBJ databases">
        <title>Whole genome sequence of Novosphingobium resinovorum KF1.</title>
        <authorList>
            <person name="Gan H.M."/>
            <person name="Gan H.Y."/>
            <person name="Chew T.H."/>
            <person name="Savka M.A."/>
        </authorList>
    </citation>
    <scope>NUCLEOTIDE SEQUENCE [LARGE SCALE GENOMIC DNA]</scope>
    <source>
        <strain evidence="5 6">KF1</strain>
    </source>
</reference>
<dbReference type="GO" id="GO:0009089">
    <property type="term" value="P:lysine biosynthetic process via diaminopimelate"/>
    <property type="evidence" value="ECO:0007669"/>
    <property type="project" value="TreeGrafter"/>
</dbReference>
<dbReference type="InterPro" id="IPR029066">
    <property type="entry name" value="PLP-binding_barrel"/>
</dbReference>
<gene>
    <name evidence="5" type="ORF">BV97_01052</name>
</gene>
<accession>A0A031K5L2</accession>
<dbReference type="STRING" id="158500.BES08_07675"/>
<name>A0A031K5L2_9SPHN</name>
<feature type="active site" description="Proton donor" evidence="3">
    <location>
        <position position="345"/>
    </location>
</feature>
<dbReference type="eggNOG" id="COG0019">
    <property type="taxonomic scope" value="Bacteria"/>
</dbReference>
<evidence type="ECO:0000256" key="2">
    <source>
        <dbReference type="ARBA" id="ARBA00022898"/>
    </source>
</evidence>
<proteinExistence type="predicted"/>
<sequence>MNAADRDTWLAAAAEQFGTPSFVYFTEAIAERIAALRHAFDDQLALSFAVKCNPNPALLKWMVGRVDLLDVSSIGEFRLALQAGWDPALVSFTGPGKREFEIREAVLGGVGLLVLESLREAGIADEVARAAGRVQPVLLRIAPDSVPRGFGDQMAGRPSPFGIDLPDAREALEQIVAMPGLRLAGLHIYSGTQCLKPDAIVENYRGFLSIFTDLCEAVDITPDSLVLGSGLGVPYHEGDTPLPLEAVASAILPDIASFRADPRFARTRLKLELGRYLVAEAGYFLVRVVSLKQSRGVSIAICDGGMNNHLPASGHFGMVIRRNYKMHRVGGGAETGTYDVTGPLCTSIDRLAGGVVLPTLSEGDVIAVHNSGAYGLTASPIHFIGHAPPAELMVVDGALHDVSRFFETTTAWPGVPSPEGQGALATA</sequence>
<dbReference type="EMBL" id="JFYZ01000002">
    <property type="protein sequence ID" value="EZP83862.1"/>
    <property type="molecule type" value="Genomic_DNA"/>
</dbReference>
<dbReference type="Proteomes" id="UP000024329">
    <property type="component" value="Unassembled WGS sequence"/>
</dbReference>
<dbReference type="Gene3D" id="2.40.37.10">
    <property type="entry name" value="Lyase, Ornithine Decarboxylase, Chain A, domain 1"/>
    <property type="match status" value="1"/>
</dbReference>
<evidence type="ECO:0000313" key="6">
    <source>
        <dbReference type="Proteomes" id="UP000024329"/>
    </source>
</evidence>
<comment type="cofactor">
    <cofactor evidence="1 3">
        <name>pyridoxal 5'-phosphate</name>
        <dbReference type="ChEBI" id="CHEBI:597326"/>
    </cofactor>
</comment>
<dbReference type="RefSeq" id="WP_008829748.1">
    <property type="nucleotide sequence ID" value="NZ_JFYZ01000002.1"/>
</dbReference>
<organism evidence="5 6">
    <name type="scientific">Novosphingobium resinovorum</name>
    <dbReference type="NCBI Taxonomy" id="158500"/>
    <lineage>
        <taxon>Bacteria</taxon>
        <taxon>Pseudomonadati</taxon>
        <taxon>Pseudomonadota</taxon>
        <taxon>Alphaproteobacteria</taxon>
        <taxon>Sphingomonadales</taxon>
        <taxon>Sphingomonadaceae</taxon>
        <taxon>Novosphingobium</taxon>
    </lineage>
</organism>